<dbReference type="Pfam" id="PF25000">
    <property type="entry name" value="DUF7779"/>
    <property type="match status" value="1"/>
</dbReference>
<gene>
    <name evidence="3" type="ORF">LTR78_006896</name>
</gene>
<evidence type="ECO:0000259" key="2">
    <source>
        <dbReference type="Pfam" id="PF25000"/>
    </source>
</evidence>
<dbReference type="PANTHER" id="PTHR35205:SF1">
    <property type="entry name" value="ZU5 DOMAIN-CONTAINING PROTEIN"/>
    <property type="match status" value="1"/>
</dbReference>
<keyword evidence="4" id="KW-1185">Reference proteome</keyword>
<feature type="domain" description="DUF7779" evidence="2">
    <location>
        <begin position="528"/>
        <end position="607"/>
    </location>
</feature>
<dbReference type="EMBL" id="JAUTXT010000026">
    <property type="protein sequence ID" value="KAK3673350.1"/>
    <property type="molecule type" value="Genomic_DNA"/>
</dbReference>
<accession>A0AAE0WKF1</accession>
<evidence type="ECO:0000313" key="3">
    <source>
        <dbReference type="EMBL" id="KAK3673350.1"/>
    </source>
</evidence>
<evidence type="ECO:0000256" key="1">
    <source>
        <dbReference type="SAM" id="MobiDB-lite"/>
    </source>
</evidence>
<dbReference type="InterPro" id="IPR011990">
    <property type="entry name" value="TPR-like_helical_dom_sf"/>
</dbReference>
<dbReference type="Pfam" id="PF13424">
    <property type="entry name" value="TPR_12"/>
    <property type="match status" value="1"/>
</dbReference>
<proteinExistence type="predicted"/>
<dbReference type="AlphaFoldDB" id="A0AAE0WKF1"/>
<dbReference type="Gene3D" id="1.25.40.10">
    <property type="entry name" value="Tetratricopeptide repeat domain"/>
    <property type="match status" value="2"/>
</dbReference>
<dbReference type="Gene3D" id="3.40.50.300">
    <property type="entry name" value="P-loop containing nucleotide triphosphate hydrolases"/>
    <property type="match status" value="1"/>
</dbReference>
<feature type="region of interest" description="Disordered" evidence="1">
    <location>
        <begin position="112"/>
        <end position="175"/>
    </location>
</feature>
<feature type="compositionally biased region" description="Basic and acidic residues" evidence="1">
    <location>
        <begin position="124"/>
        <end position="152"/>
    </location>
</feature>
<dbReference type="Proteomes" id="UP001274830">
    <property type="component" value="Unassembled WGS sequence"/>
</dbReference>
<dbReference type="SUPFAM" id="SSF48452">
    <property type="entry name" value="TPR-like"/>
    <property type="match status" value="2"/>
</dbReference>
<dbReference type="InterPro" id="IPR019734">
    <property type="entry name" value="TPR_rpt"/>
</dbReference>
<dbReference type="SMART" id="SM00028">
    <property type="entry name" value="TPR"/>
    <property type="match status" value="5"/>
</dbReference>
<organism evidence="3 4">
    <name type="scientific">Recurvomyces mirabilis</name>
    <dbReference type="NCBI Taxonomy" id="574656"/>
    <lineage>
        <taxon>Eukaryota</taxon>
        <taxon>Fungi</taxon>
        <taxon>Dikarya</taxon>
        <taxon>Ascomycota</taxon>
        <taxon>Pezizomycotina</taxon>
        <taxon>Dothideomycetes</taxon>
        <taxon>Dothideomycetidae</taxon>
        <taxon>Mycosphaerellales</taxon>
        <taxon>Teratosphaeriaceae</taxon>
        <taxon>Recurvomyces</taxon>
    </lineage>
</organism>
<name>A0AAE0WKF1_9PEZI</name>
<dbReference type="PANTHER" id="PTHR35205">
    <property type="entry name" value="NB-ARC AND TPR DOMAIN PROTEIN"/>
    <property type="match status" value="1"/>
</dbReference>
<dbReference type="SUPFAM" id="SSF52540">
    <property type="entry name" value="P-loop containing nucleoside triphosphate hydrolases"/>
    <property type="match status" value="1"/>
</dbReference>
<protein>
    <recommendedName>
        <fullName evidence="2">DUF7779 domain-containing protein</fullName>
    </recommendedName>
</protein>
<dbReference type="GO" id="GO:0043531">
    <property type="term" value="F:ADP binding"/>
    <property type="evidence" value="ECO:0007669"/>
    <property type="project" value="InterPro"/>
</dbReference>
<sequence>MFSDIRSWVQHMQYAHARQWCYSSPGHPRQIFETKADYESHMRAVHPSAASDKHLQLLEKRAQVPGVAITKCPFCAYQPKEELKPGEQSHQLVGHVASHLRSIALISLPEDGNDHEEAASASDKANESSEGHAHLVRDDLSALPDYSDKVDESSEGPARGSRDEMSSMSSFSGDVDEVREKFTEALELERSSVSAPRSGDMDMSEWGFMETVFEYAGHDRDPVLQGFLRKLYLESSQTVKSTGGPKLPFASIPFARNLRFFGRSYALGKIDEALLTSPTASAIKLSEVATNLRTFVVYGPGGMGKTQVAAEFVHSHHDDFDAILWAHADDAAKLSQDFNTIACQMGLVAEDSADARDFSHTRELVKRWLVDPRKDVNDPESDRASWLLVFDAVEDSSMLNAFWPYDGPGSILITSRSTFGWSNSLQLVPFSVEEASRYLLDVTERDEAQENHSEIVNVSRKLGGLPLALTQMAGIMTKSDMSFADFARAYNERELRHQLLETAPSPELQAPQYEHSVASVFALENIRHGAALLNACSMLDPDGISERIFTETLAKVHLPGLPSTLSEYHQAKNELLGSSILTTEKGSGKLFVHRLVQDVARTRLSPAALRETFTACVQLITTLWPFIDFTWRHGIVRWTICEELAPHVVRLRELAEQYQLFPSDVDDTGDFAFARLLVDAGWYHHERGSSTDAESFNDMAHQICSTWLFREEERHHPGRGEWWTRKLNTILSELTHNRGCIVVETNKPEVALKYFQEFHRAMEEEFRKSPDLVKQDMRLAIAWNELGNAHMLNRRWDEGKKCFKNSIKTMELLVTFEPTSISLPLVNLGLAYWLQGRPKEALTKLEQGLKDRENAYGMDDRISFFRGRYLQALGNVVGTLGDQEKALDYHRKALLHYKTTLGNGHHRTADMLVKIAEHSIRMGQHENALALLDVALKAYHSRYKGDRGTAYTPEKARALYFRSRALYAMSKDVDADEAFEEAVELLREADSTLANCDPTSLTTKDFDRLVAFWSK</sequence>
<dbReference type="InterPro" id="IPR056681">
    <property type="entry name" value="DUF7779"/>
</dbReference>
<dbReference type="InterPro" id="IPR027417">
    <property type="entry name" value="P-loop_NTPase"/>
</dbReference>
<evidence type="ECO:0000313" key="4">
    <source>
        <dbReference type="Proteomes" id="UP001274830"/>
    </source>
</evidence>
<comment type="caution">
    <text evidence="3">The sequence shown here is derived from an EMBL/GenBank/DDBJ whole genome shotgun (WGS) entry which is preliminary data.</text>
</comment>
<reference evidence="3" key="1">
    <citation type="submission" date="2023-07" db="EMBL/GenBank/DDBJ databases">
        <title>Black Yeasts Isolated from many extreme environments.</title>
        <authorList>
            <person name="Coleine C."/>
            <person name="Stajich J.E."/>
            <person name="Selbmann L."/>
        </authorList>
    </citation>
    <scope>NUCLEOTIDE SEQUENCE</scope>
    <source>
        <strain evidence="3">CCFEE 5485</strain>
    </source>
</reference>